<sequence length="809" mass="90390">MATTQTTPLLILSFLLMLDSIPISSFSCPLYQKQALLHFKSTLTTIFSSVSNPQDSYPFEELYSWNSDYDCCSWDHVTCSRTGTVTELDLRAVVPYISDLVPVFCDNFTSLFHIRSLKKLDISTNGWIGEIPGDGFRNLTELVDLRMRENRFQGTIPSQLFELKSLRVLDLSASNLSGNLSPEVGKLQNLESLNLNRNFITGNIPEEIGNLTNLRHFSVRRNNLFGGIPSSIANMEVQLLDFSGNSFSLQIPADIGRLSNMTTLDLSYNRITGPIPSSIRNLSKLETLALQNNKLSGEVPTSLFTIRSLKNLFIGGEGNSLIWNNKAKIVPRCSLVQISMLSCGMSGEIPIWISSQKDLRYLDLSGNQLEGRFPEWLAKMDILGILLSNNKITGSIPPPLFESGNLTILDLSRNNFSGKLPEKIGNAKSMAMLVLSRNKISGQIPMSFSNLQSLVFLDLSRNRFSGDKFPNLSDSSLLYLDLSYNNLSGKILMTLSRGIENLFLGGNKFSGDLPWNLTTLVNLKHLDLHNNEIRGNFQDILPHIRTLEVLNLRNNSIDGFIPKTISNLKFLRILDLSGNNIRGCIPQELANLASMIETPHMSTSNSDLGYYESVYYTELEIIVNWKYYLRGLSGRSLSLYSFLDLSDNTISGEIPALLGNLKGLKALNISHNNISGHIPVSFGNLKGVESLDLSHNTISGLIPESLAKLDELTVLDVSNNRLTGKIPMGGQMNTMNELKYFANNNGLCGMQIRIRCPEDIPPSEGREEDDEKHPWILWEGTWIGFPVGFFSSILIMGYLLNFQQLFKFW</sequence>
<proteinExistence type="predicted"/>
<dbReference type="Proteomes" id="UP001055879">
    <property type="component" value="Linkage Group LG08"/>
</dbReference>
<keyword evidence="2" id="KW-1185">Reference proteome</keyword>
<evidence type="ECO:0000313" key="1">
    <source>
        <dbReference type="EMBL" id="KAI3706303.1"/>
    </source>
</evidence>
<protein>
    <submittedName>
        <fullName evidence="1">Uncharacterized protein</fullName>
    </submittedName>
</protein>
<evidence type="ECO:0000313" key="2">
    <source>
        <dbReference type="Proteomes" id="UP001055879"/>
    </source>
</evidence>
<reference evidence="1 2" key="2">
    <citation type="journal article" date="2022" name="Mol. Ecol. Resour.">
        <title>The genomes of chicory, endive, great burdock and yacon provide insights into Asteraceae paleo-polyploidization history and plant inulin production.</title>
        <authorList>
            <person name="Fan W."/>
            <person name="Wang S."/>
            <person name="Wang H."/>
            <person name="Wang A."/>
            <person name="Jiang F."/>
            <person name="Liu H."/>
            <person name="Zhao H."/>
            <person name="Xu D."/>
            <person name="Zhang Y."/>
        </authorList>
    </citation>
    <scope>NUCLEOTIDE SEQUENCE [LARGE SCALE GENOMIC DNA]</scope>
    <source>
        <strain evidence="2">cv. Niubang</strain>
    </source>
</reference>
<name>A0ACB9A8Y1_ARCLA</name>
<dbReference type="EMBL" id="CM042054">
    <property type="protein sequence ID" value="KAI3706303.1"/>
    <property type="molecule type" value="Genomic_DNA"/>
</dbReference>
<comment type="caution">
    <text evidence="1">The sequence shown here is derived from an EMBL/GenBank/DDBJ whole genome shotgun (WGS) entry which is preliminary data.</text>
</comment>
<organism evidence="1 2">
    <name type="scientific">Arctium lappa</name>
    <name type="common">Greater burdock</name>
    <name type="synonym">Lappa major</name>
    <dbReference type="NCBI Taxonomy" id="4217"/>
    <lineage>
        <taxon>Eukaryota</taxon>
        <taxon>Viridiplantae</taxon>
        <taxon>Streptophyta</taxon>
        <taxon>Embryophyta</taxon>
        <taxon>Tracheophyta</taxon>
        <taxon>Spermatophyta</taxon>
        <taxon>Magnoliopsida</taxon>
        <taxon>eudicotyledons</taxon>
        <taxon>Gunneridae</taxon>
        <taxon>Pentapetalae</taxon>
        <taxon>asterids</taxon>
        <taxon>campanulids</taxon>
        <taxon>Asterales</taxon>
        <taxon>Asteraceae</taxon>
        <taxon>Carduoideae</taxon>
        <taxon>Cardueae</taxon>
        <taxon>Arctiinae</taxon>
        <taxon>Arctium</taxon>
    </lineage>
</organism>
<reference evidence="2" key="1">
    <citation type="journal article" date="2022" name="Mol. Ecol. Resour.">
        <title>The genomes of chicory, endive, great burdock and yacon provide insights into Asteraceae palaeo-polyploidization history and plant inulin production.</title>
        <authorList>
            <person name="Fan W."/>
            <person name="Wang S."/>
            <person name="Wang H."/>
            <person name="Wang A."/>
            <person name="Jiang F."/>
            <person name="Liu H."/>
            <person name="Zhao H."/>
            <person name="Xu D."/>
            <person name="Zhang Y."/>
        </authorList>
    </citation>
    <scope>NUCLEOTIDE SEQUENCE [LARGE SCALE GENOMIC DNA]</scope>
    <source>
        <strain evidence="2">cv. Niubang</strain>
    </source>
</reference>
<accession>A0ACB9A8Y1</accession>
<gene>
    <name evidence="1" type="ORF">L6452_23940</name>
</gene>